<keyword evidence="3" id="KW-1185">Reference proteome</keyword>
<sequence>MSDCLEYVLGKRTAYTIEYGTNGLTLGPGFRLAVFMLISFGTIIISPSTSWIGLITGNFVVFMGTMCIMKYAMDIEMQISYGTIIAMHIIHALTFLMISRMYIYGLIIAWIINAYIIFEIQRDPNALRNGGL</sequence>
<geneLocation type="plasmid" evidence="2 3">
    <name>pMETHO01</name>
</geneLocation>
<evidence type="ECO:0000313" key="3">
    <source>
        <dbReference type="Proteomes" id="UP000010866"/>
    </source>
</evidence>
<organism evidence="2 3">
    <name type="scientific">Methanomethylovorans hollandica (strain DSM 15978 / NBRC 107637 / DMS1)</name>
    <dbReference type="NCBI Taxonomy" id="867904"/>
    <lineage>
        <taxon>Archaea</taxon>
        <taxon>Methanobacteriati</taxon>
        <taxon>Methanobacteriota</taxon>
        <taxon>Stenosarchaea group</taxon>
        <taxon>Methanomicrobia</taxon>
        <taxon>Methanosarcinales</taxon>
        <taxon>Methanosarcinaceae</taxon>
        <taxon>Methanomethylovorans</taxon>
    </lineage>
</organism>
<dbReference type="Proteomes" id="UP000010866">
    <property type="component" value="Plasmid pMETHO01"/>
</dbReference>
<keyword evidence="2" id="KW-0614">Plasmid</keyword>
<dbReference type="EMBL" id="CP003363">
    <property type="protein sequence ID" value="AGB50639.1"/>
    <property type="molecule type" value="Genomic_DNA"/>
</dbReference>
<dbReference type="GeneID" id="14401461"/>
<feature type="transmembrane region" description="Helical" evidence="1">
    <location>
        <begin position="21"/>
        <end position="45"/>
    </location>
</feature>
<dbReference type="KEGG" id="mhz:Metho_2499"/>
<gene>
    <name evidence="2" type="ordered locus">Metho_2499</name>
</gene>
<feature type="transmembrane region" description="Helical" evidence="1">
    <location>
        <begin position="79"/>
        <end position="96"/>
    </location>
</feature>
<dbReference type="AlphaFoldDB" id="L0L2V2"/>
<feature type="transmembrane region" description="Helical" evidence="1">
    <location>
        <begin position="102"/>
        <end position="118"/>
    </location>
</feature>
<keyword evidence="1" id="KW-0812">Transmembrane</keyword>
<keyword evidence="1" id="KW-0472">Membrane</keyword>
<protein>
    <submittedName>
        <fullName evidence="2">Uncharacterized protein</fullName>
    </submittedName>
</protein>
<keyword evidence="1" id="KW-1133">Transmembrane helix</keyword>
<reference evidence="3" key="1">
    <citation type="submission" date="2012-02" db="EMBL/GenBank/DDBJ databases">
        <title>Complete sequence of plasmid of Methanomethylovorans hollandica DSM 15978.</title>
        <authorList>
            <person name="Lucas S."/>
            <person name="Copeland A."/>
            <person name="Lapidus A."/>
            <person name="Glavina del Rio T."/>
            <person name="Dalin E."/>
            <person name="Tice H."/>
            <person name="Bruce D."/>
            <person name="Goodwin L."/>
            <person name="Pitluck S."/>
            <person name="Peters L."/>
            <person name="Mikhailova N."/>
            <person name="Held B."/>
            <person name="Kyrpides N."/>
            <person name="Mavromatis K."/>
            <person name="Ivanova N."/>
            <person name="Brettin T."/>
            <person name="Detter J.C."/>
            <person name="Han C."/>
            <person name="Larimer F."/>
            <person name="Land M."/>
            <person name="Hauser L."/>
            <person name="Markowitz V."/>
            <person name="Cheng J.-F."/>
            <person name="Hugenholtz P."/>
            <person name="Woyke T."/>
            <person name="Wu D."/>
            <person name="Spring S."/>
            <person name="Schroeder M."/>
            <person name="Brambilla E."/>
            <person name="Klenk H.-P."/>
            <person name="Eisen J.A."/>
        </authorList>
    </citation>
    <scope>NUCLEOTIDE SEQUENCE [LARGE SCALE GENOMIC DNA]</scope>
    <source>
        <strain evidence="3">DSM 15978 / NBRC 107637 / DMS1</strain>
        <plasmid evidence="3">Plasmid pMETHO01</plasmid>
    </source>
</reference>
<dbReference type="RefSeq" id="WP_015313771.1">
    <property type="nucleotide sequence ID" value="NC_019972.1"/>
</dbReference>
<proteinExistence type="predicted"/>
<evidence type="ECO:0000313" key="2">
    <source>
        <dbReference type="EMBL" id="AGB50639.1"/>
    </source>
</evidence>
<evidence type="ECO:0000256" key="1">
    <source>
        <dbReference type="SAM" id="Phobius"/>
    </source>
</evidence>
<accession>L0L2V2</accession>
<name>L0L2V2_METHD</name>
<dbReference type="HOGENOM" id="CLU_1912347_0_0_2"/>